<reference evidence="1" key="1">
    <citation type="submission" date="2019-07" db="EMBL/GenBank/DDBJ databases">
        <authorList>
            <person name="Dittberner H."/>
        </authorList>
    </citation>
    <scope>NUCLEOTIDE SEQUENCE [LARGE SCALE GENOMIC DNA]</scope>
</reference>
<sequence>MWNLDELRLRIHRVITARKVTENGRVRTGENKRKEGNYREIQRGRSIPRGSMKYAGRQRDPRHLSSYLVMWGWRWCSEQCSRKRGSAKCIWKRVAKRLRVQVNGQSDIDKRQGTC</sequence>
<proteinExistence type="predicted"/>
<dbReference type="Proteomes" id="UP000489600">
    <property type="component" value="Unassembled WGS sequence"/>
</dbReference>
<gene>
    <name evidence="1" type="ORF">ANE_LOCUS19108</name>
</gene>
<comment type="caution">
    <text evidence="1">The sequence shown here is derived from an EMBL/GenBank/DDBJ whole genome shotgun (WGS) entry which is preliminary data.</text>
</comment>
<evidence type="ECO:0000313" key="2">
    <source>
        <dbReference type="Proteomes" id="UP000489600"/>
    </source>
</evidence>
<accession>A0A565C4S2</accession>
<protein>
    <submittedName>
        <fullName evidence="1">Uncharacterized protein</fullName>
    </submittedName>
</protein>
<organism evidence="1 2">
    <name type="scientific">Arabis nemorensis</name>
    <dbReference type="NCBI Taxonomy" id="586526"/>
    <lineage>
        <taxon>Eukaryota</taxon>
        <taxon>Viridiplantae</taxon>
        <taxon>Streptophyta</taxon>
        <taxon>Embryophyta</taxon>
        <taxon>Tracheophyta</taxon>
        <taxon>Spermatophyta</taxon>
        <taxon>Magnoliopsida</taxon>
        <taxon>eudicotyledons</taxon>
        <taxon>Gunneridae</taxon>
        <taxon>Pentapetalae</taxon>
        <taxon>rosids</taxon>
        <taxon>malvids</taxon>
        <taxon>Brassicales</taxon>
        <taxon>Brassicaceae</taxon>
        <taxon>Arabideae</taxon>
        <taxon>Arabis</taxon>
    </lineage>
</organism>
<evidence type="ECO:0000313" key="1">
    <source>
        <dbReference type="EMBL" id="VVB08664.1"/>
    </source>
</evidence>
<keyword evidence="2" id="KW-1185">Reference proteome</keyword>
<name>A0A565C4S2_9BRAS</name>
<dbReference type="AlphaFoldDB" id="A0A565C4S2"/>
<dbReference type="EMBL" id="CABITT030000006">
    <property type="protein sequence ID" value="VVB08664.1"/>
    <property type="molecule type" value="Genomic_DNA"/>
</dbReference>